<gene>
    <name evidence="1" type="ORF">NQF64_00835</name>
</gene>
<dbReference type="InterPro" id="IPR010642">
    <property type="entry name" value="Invasion_prot_B"/>
</dbReference>
<dbReference type="EMBL" id="JANIDW010000001">
    <property type="protein sequence ID" value="MCX5613797.1"/>
    <property type="molecule type" value="Genomic_DNA"/>
</dbReference>
<keyword evidence="2" id="KW-1185">Reference proteome</keyword>
<reference evidence="1 2" key="1">
    <citation type="submission" date="2022-07" db="EMBL/GenBank/DDBJ databases">
        <title>Bombella genomes.</title>
        <authorList>
            <person name="Harer L."/>
            <person name="Styblova S."/>
            <person name="Ehrmann M."/>
        </authorList>
    </citation>
    <scope>NUCLEOTIDE SEQUENCE [LARGE SCALE GENOMIC DNA]</scope>
    <source>
        <strain evidence="1 2">TMW 2.2558</strain>
    </source>
</reference>
<organism evidence="1 2">
    <name type="scientific">Bombella saccharophila</name>
    <dbReference type="NCBI Taxonomy" id="2967338"/>
    <lineage>
        <taxon>Bacteria</taxon>
        <taxon>Pseudomonadati</taxon>
        <taxon>Pseudomonadota</taxon>
        <taxon>Alphaproteobacteria</taxon>
        <taxon>Acetobacterales</taxon>
        <taxon>Acetobacteraceae</taxon>
        <taxon>Bombella</taxon>
    </lineage>
</organism>
<protein>
    <submittedName>
        <fullName evidence="1">Invasion associated locus B family protein</fullName>
    </submittedName>
</protein>
<evidence type="ECO:0000313" key="2">
    <source>
        <dbReference type="Proteomes" id="UP001165648"/>
    </source>
</evidence>
<evidence type="ECO:0000313" key="1">
    <source>
        <dbReference type="EMBL" id="MCX5613797.1"/>
    </source>
</evidence>
<dbReference type="Proteomes" id="UP001165648">
    <property type="component" value="Unassembled WGS sequence"/>
</dbReference>
<accession>A0ABT3W430</accession>
<dbReference type="Pfam" id="PF06776">
    <property type="entry name" value="IalB"/>
    <property type="match status" value="1"/>
</dbReference>
<name>A0ABT3W430_9PROT</name>
<comment type="caution">
    <text evidence="1">The sequence shown here is derived from an EMBL/GenBank/DDBJ whole genome shotgun (WGS) entry which is preliminary data.</text>
</comment>
<dbReference type="RefSeq" id="WP_266106174.1">
    <property type="nucleotide sequence ID" value="NZ_JANIDW010000001.1"/>
</dbReference>
<sequence>MKARPIVQQPWGVSVVFPAFVAVDQSVPAQLVIEQGPTLSINWRSCTDLGCSVRIPAIPEAVIQALKTKKQAHFTAKQKNGTVYSYDFSLDVVNTGLTQVDSWIEHGELIP</sequence>
<dbReference type="InterPro" id="IPR038696">
    <property type="entry name" value="IalB_sf"/>
</dbReference>
<proteinExistence type="predicted"/>
<dbReference type="Gene3D" id="2.60.40.1880">
    <property type="entry name" value="Invasion associated locus B (IalB) protein"/>
    <property type="match status" value="1"/>
</dbReference>